<feature type="region of interest" description="Disordered" evidence="1">
    <location>
        <begin position="1"/>
        <end position="22"/>
    </location>
</feature>
<evidence type="ECO:0000256" key="1">
    <source>
        <dbReference type="SAM" id="MobiDB-lite"/>
    </source>
</evidence>
<reference evidence="3 4" key="1">
    <citation type="journal article" date="2010" name="Nature">
        <title>Nitrite-driven anaerobic methane oxidation by oxygenic bacteria.</title>
        <authorList>
            <person name="Ettwig K.F."/>
            <person name="Butler M.K."/>
            <person name="Le Paslier D."/>
            <person name="Pelletier E."/>
            <person name="Mangenot S."/>
            <person name="Kuypers M.M.M."/>
            <person name="Schreiber F."/>
            <person name="Dutilh B.E."/>
            <person name="Zedelius J."/>
            <person name="de Beer D."/>
            <person name="Gloerich J."/>
            <person name="Wessels H.J.C.T."/>
            <person name="van Allen T."/>
            <person name="Luesken F."/>
            <person name="Wu M."/>
            <person name="van de Pas-Schoonen K.T."/>
            <person name="Op den Camp H.J.M."/>
            <person name="Janssen-Megens E.M."/>
            <person name="Francoijs K-J."/>
            <person name="Stunnenberg H."/>
            <person name="Weissenbach J."/>
            <person name="Jetten M.S.M."/>
            <person name="Strous M."/>
        </authorList>
    </citation>
    <scope>NUCLEOTIDE SEQUENCE [LARGE SCALE GENOMIC DNA]</scope>
</reference>
<dbReference type="SUPFAM" id="SSF56672">
    <property type="entry name" value="DNA/RNA polymerases"/>
    <property type="match status" value="1"/>
</dbReference>
<dbReference type="eggNOG" id="COG3344">
    <property type="taxonomic scope" value="Bacteria"/>
</dbReference>
<dbReference type="HOGENOM" id="CLU_013584_2_1_0"/>
<dbReference type="InterPro" id="IPR013597">
    <property type="entry name" value="Mat_intron_G2"/>
</dbReference>
<gene>
    <name evidence="3" type="ORF">DAMO_0026</name>
</gene>
<dbReference type="GO" id="GO:0003964">
    <property type="term" value="F:RNA-directed DNA polymerase activity"/>
    <property type="evidence" value="ECO:0007669"/>
    <property type="project" value="UniProtKB-KW"/>
</dbReference>
<proteinExistence type="predicted"/>
<dbReference type="Proteomes" id="UP000006898">
    <property type="component" value="Chromosome"/>
</dbReference>
<dbReference type="KEGG" id="mox:DAMO_0026"/>
<dbReference type="InterPro" id="IPR051083">
    <property type="entry name" value="GrpII_Intron_Splice-Mob/Def"/>
</dbReference>
<dbReference type="NCBIfam" id="TIGR04416">
    <property type="entry name" value="group_II_RT_mat"/>
    <property type="match status" value="1"/>
</dbReference>
<sequence length="445" mass="51261">MSRSEETSNPSGGVCHRRGPTQPALHDHLMERVLDRANLQRAWKQVQANRGAPGIDGMTVDEFPTFARAHWADIRQALFDGVYQPSPARRVFIPKPGGRGQRPLGIPIVLDRLICQAIQQVLTPIFDPHFSESSFGFRPRRAAHGALRQVTRVLREGRRMAVDLDLAQFFDQVSHDVLIVRLSRRVSDRRLLALIGRYLRAGVLAGEVIQATELGTPQGSPLSPLLGNILLDDLDKELERRRLRFARYADDLLIVVNSVRAGLRVKASLTRYLTRRLKLVVNEAKSRVCPIRECTFLGFTFRGSKLRWSDEAFADFQYRVRQLTGRSWGVSMSYRLRRLAQYLRGWMNYFGISEYYRPVPEIDHWIRRRLRMCYWKQWRWARTKVRHLLALGTSRSHAILTAISRKSYWHLSKTLATQTGMTNQWLASQGLLSVRALWIKAHGYA</sequence>
<dbReference type="Pfam" id="PF00078">
    <property type="entry name" value="RVT_1"/>
    <property type="match status" value="1"/>
</dbReference>
<feature type="domain" description="Reverse transcriptase" evidence="2">
    <location>
        <begin position="74"/>
        <end position="301"/>
    </location>
</feature>
<dbReference type="STRING" id="671143.DAMO_0026"/>
<keyword evidence="3" id="KW-0548">Nucleotidyltransferase</keyword>
<dbReference type="EMBL" id="FP565575">
    <property type="protein sequence ID" value="CBE67152.1"/>
    <property type="molecule type" value="Genomic_DNA"/>
</dbReference>
<keyword evidence="3" id="KW-0808">Transferase</keyword>
<name>D5MHL9_METO1</name>
<dbReference type="InterPro" id="IPR000477">
    <property type="entry name" value="RT_dom"/>
</dbReference>
<dbReference type="InterPro" id="IPR030931">
    <property type="entry name" value="Group_II_RT_mat"/>
</dbReference>
<accession>D5MHL9</accession>
<evidence type="ECO:0000259" key="2">
    <source>
        <dbReference type="PROSITE" id="PS50878"/>
    </source>
</evidence>
<dbReference type="Pfam" id="PF08388">
    <property type="entry name" value="GIIM"/>
    <property type="match status" value="1"/>
</dbReference>
<dbReference type="PANTHER" id="PTHR34047">
    <property type="entry name" value="NUCLEAR INTRON MATURASE 1, MITOCHONDRIAL-RELATED"/>
    <property type="match status" value="1"/>
</dbReference>
<dbReference type="InterPro" id="IPR043502">
    <property type="entry name" value="DNA/RNA_pol_sf"/>
</dbReference>
<dbReference type="PROSITE" id="PS50878">
    <property type="entry name" value="RT_POL"/>
    <property type="match status" value="1"/>
</dbReference>
<protein>
    <submittedName>
        <fullName evidence="3">Maturase integron/retron-type RNA-directed DNA polymerase (Reverse transcriptase) part of type II intron</fullName>
    </submittedName>
</protein>
<evidence type="ECO:0000313" key="4">
    <source>
        <dbReference type="Proteomes" id="UP000006898"/>
    </source>
</evidence>
<dbReference type="CDD" id="cd01651">
    <property type="entry name" value="RT_G2_intron"/>
    <property type="match status" value="1"/>
</dbReference>
<organism evidence="3 4">
    <name type="scientific">Methylomirabilis oxygeniifera</name>
    <dbReference type="NCBI Taxonomy" id="671143"/>
    <lineage>
        <taxon>Bacteria</taxon>
        <taxon>Candidatus Methylomirabilota</taxon>
        <taxon>Candidatus Methylomirabilia</taxon>
        <taxon>Candidatus Methylomirabilales</taxon>
        <taxon>Candidatus Methylomirabilaceae</taxon>
        <taxon>Candidatus Methylomirabilis</taxon>
    </lineage>
</organism>
<dbReference type="PANTHER" id="PTHR34047:SF8">
    <property type="entry name" value="PROTEIN YKFC"/>
    <property type="match status" value="1"/>
</dbReference>
<evidence type="ECO:0000313" key="3">
    <source>
        <dbReference type="EMBL" id="CBE67152.1"/>
    </source>
</evidence>
<dbReference type="AlphaFoldDB" id="D5MHL9"/>
<keyword evidence="3" id="KW-0695">RNA-directed DNA polymerase</keyword>